<evidence type="ECO:0000256" key="2">
    <source>
        <dbReference type="ARBA" id="ARBA00022729"/>
    </source>
</evidence>
<feature type="chain" id="PRO_5031101582" evidence="3">
    <location>
        <begin position="21"/>
        <end position="176"/>
    </location>
</feature>
<gene>
    <name evidence="5" type="ORF">HGB41_22660</name>
</gene>
<evidence type="ECO:0000313" key="5">
    <source>
        <dbReference type="EMBL" id="NNG25789.1"/>
    </source>
</evidence>
<evidence type="ECO:0000256" key="1">
    <source>
        <dbReference type="ARBA" id="ARBA00004442"/>
    </source>
</evidence>
<dbReference type="EMBL" id="JABAIV010000014">
    <property type="protein sequence ID" value="NNG25789.1"/>
    <property type="molecule type" value="Genomic_DNA"/>
</dbReference>
<dbReference type="AlphaFoldDB" id="A0A7Y2K5F2"/>
<proteinExistence type="predicted"/>
<dbReference type="InterPro" id="IPR027385">
    <property type="entry name" value="Beta-barrel_OMP"/>
</dbReference>
<name>A0A7Y2K5F2_9BURK</name>
<dbReference type="GO" id="GO:0009279">
    <property type="term" value="C:cell outer membrane"/>
    <property type="evidence" value="ECO:0007669"/>
    <property type="project" value="UniProtKB-SubCell"/>
</dbReference>
<reference evidence="5 6" key="1">
    <citation type="submission" date="2020-04" db="EMBL/GenBank/DDBJ databases">
        <title>Massilia sp. nov., a cold adapted bacteria isolated from Arctic soil.</title>
        <authorList>
            <person name="Son J."/>
            <person name="Ka J.-O."/>
        </authorList>
    </citation>
    <scope>NUCLEOTIDE SEQUENCE [LARGE SCALE GENOMIC DNA]</scope>
    <source>
        <strain evidence="5 6">ML15P13</strain>
    </source>
</reference>
<feature type="signal peptide" evidence="3">
    <location>
        <begin position="1"/>
        <end position="20"/>
    </location>
</feature>
<dbReference type="InterPro" id="IPR011250">
    <property type="entry name" value="OMP/PagP_B-barrel"/>
</dbReference>
<evidence type="ECO:0000259" key="4">
    <source>
        <dbReference type="Pfam" id="PF13505"/>
    </source>
</evidence>
<comment type="subcellular location">
    <subcellularLocation>
        <location evidence="1">Cell outer membrane</location>
    </subcellularLocation>
</comment>
<dbReference type="Proteomes" id="UP000533905">
    <property type="component" value="Unassembled WGS sequence"/>
</dbReference>
<dbReference type="Pfam" id="PF13505">
    <property type="entry name" value="OMP_b-brl"/>
    <property type="match status" value="1"/>
</dbReference>
<dbReference type="SUPFAM" id="SSF56925">
    <property type="entry name" value="OMPA-like"/>
    <property type="match status" value="1"/>
</dbReference>
<dbReference type="RefSeq" id="WP_171088575.1">
    <property type="nucleotide sequence ID" value="NZ_JABAIV010000014.1"/>
</dbReference>
<protein>
    <submittedName>
        <fullName evidence="5">Porin family protein</fullName>
    </submittedName>
</protein>
<keyword evidence="6" id="KW-1185">Reference proteome</keyword>
<sequence length="176" mass="17815">MPQLLAALVLALGVAGSALAGPLAGAPQAYAGVAAAGTDHNGGASKVNPKVFGGVAFSDSLAVEGGYIDLRKATAAPEARTIDLGGFGSYVAARLMRPLTEKLSAYGKLGVAHSQRKVSHVGVVGKDSDTGIYGAFGLQYSIAPGVAISAEYERYGKDKKTGAKADAWTLGINFAF</sequence>
<keyword evidence="2 3" id="KW-0732">Signal</keyword>
<evidence type="ECO:0000313" key="6">
    <source>
        <dbReference type="Proteomes" id="UP000533905"/>
    </source>
</evidence>
<accession>A0A7Y2K5F2</accession>
<comment type="caution">
    <text evidence="5">The sequence shown here is derived from an EMBL/GenBank/DDBJ whole genome shotgun (WGS) entry which is preliminary data.</text>
</comment>
<feature type="domain" description="Outer membrane protein beta-barrel" evidence="4">
    <location>
        <begin position="6"/>
        <end position="176"/>
    </location>
</feature>
<dbReference type="Gene3D" id="2.40.160.20">
    <property type="match status" value="1"/>
</dbReference>
<evidence type="ECO:0000256" key="3">
    <source>
        <dbReference type="SAM" id="SignalP"/>
    </source>
</evidence>
<organism evidence="5 6">
    <name type="scientific">Telluria aromaticivorans</name>
    <dbReference type="NCBI Taxonomy" id="2725995"/>
    <lineage>
        <taxon>Bacteria</taxon>
        <taxon>Pseudomonadati</taxon>
        <taxon>Pseudomonadota</taxon>
        <taxon>Betaproteobacteria</taxon>
        <taxon>Burkholderiales</taxon>
        <taxon>Oxalobacteraceae</taxon>
        <taxon>Telluria group</taxon>
        <taxon>Telluria</taxon>
    </lineage>
</organism>